<name>A0A6N2WCW3_9FIRM</name>
<feature type="binding site" evidence="3">
    <location>
        <position position="129"/>
    </location>
    <ligand>
        <name>Zn(2+)</name>
        <dbReference type="ChEBI" id="CHEBI:29105"/>
        <label>2</label>
    </ligand>
</feature>
<dbReference type="PIRSF" id="PIRSF001359">
    <property type="entry name" value="F_bP_aldolase_II"/>
    <property type="match status" value="1"/>
</dbReference>
<dbReference type="PANTHER" id="PTHR30304">
    <property type="entry name" value="D-TAGATOSE-1,6-BISPHOSPHATE ALDOLASE"/>
    <property type="match status" value="1"/>
</dbReference>
<feature type="binding site" evidence="2">
    <location>
        <begin position="225"/>
        <end position="228"/>
    </location>
    <ligand>
        <name>dihydroxyacetone phosphate</name>
        <dbReference type="ChEBI" id="CHEBI:57642"/>
    </ligand>
</feature>
<dbReference type="AlphaFoldDB" id="A0A6N2WCW3"/>
<gene>
    <name evidence="4" type="primary">fbaA_4</name>
    <name evidence="4" type="ORF">ACLFYP115_03237</name>
</gene>
<dbReference type="InterPro" id="IPR050246">
    <property type="entry name" value="Class_II_FBP_aldolase"/>
</dbReference>
<dbReference type="GO" id="GO:0005975">
    <property type="term" value="P:carbohydrate metabolic process"/>
    <property type="evidence" value="ECO:0007669"/>
    <property type="project" value="InterPro"/>
</dbReference>
<sequence>MLVTMKELLKDAMEEGYAVCASNVWYEWSTQAALDAAEESGSPLILNYNYMPNVYRFMDYAKRWAEKVSVPVAINHDHGATFEEAMHCIHAGFTSVMADRSDLPFEENIRQVTEIVKAAHACGVTVEGELGHVGEADQEDNLNTALYTDPDQAAEYVDRTGVDCLAVAIGTAHGKYNKGIVPKIDFDRLRAIEEKVSIPLVLHGGSGGGDENLGKAAKTHICKINVFTDLHDAAKDAMIEAGFEGKYLPEIDDIAYFAYKDKLKYYLNLFGSAGKAKKYREIAPLEEGTERSVLK</sequence>
<dbReference type="GO" id="GO:0004332">
    <property type="term" value="F:fructose-bisphosphate aldolase activity"/>
    <property type="evidence" value="ECO:0007669"/>
    <property type="project" value="UniProtKB-EC"/>
</dbReference>
<dbReference type="GO" id="GO:0008270">
    <property type="term" value="F:zinc ion binding"/>
    <property type="evidence" value="ECO:0007669"/>
    <property type="project" value="InterPro"/>
</dbReference>
<dbReference type="Gene3D" id="3.20.20.70">
    <property type="entry name" value="Aldolase class I"/>
    <property type="match status" value="1"/>
</dbReference>
<feature type="binding site" evidence="2">
    <location>
        <begin position="204"/>
        <end position="206"/>
    </location>
    <ligand>
        <name>dihydroxyacetone phosphate</name>
        <dbReference type="ChEBI" id="CHEBI:57642"/>
    </ligand>
</feature>
<keyword evidence="3" id="KW-0862">Zinc</keyword>
<dbReference type="Pfam" id="PF01116">
    <property type="entry name" value="F_bP_aldolase"/>
    <property type="match status" value="1"/>
</dbReference>
<feature type="binding site" evidence="3">
    <location>
        <position position="203"/>
    </location>
    <ligand>
        <name>Zn(2+)</name>
        <dbReference type="ChEBI" id="CHEBI:29105"/>
        <label>1</label>
        <note>catalytic</note>
    </ligand>
</feature>
<dbReference type="EC" id="4.1.2.13" evidence="4"/>
<dbReference type="RefSeq" id="WP_006568242.1">
    <property type="nucleotide sequence ID" value="NZ_BAABZP010000001.1"/>
</dbReference>
<feature type="binding site" evidence="2">
    <location>
        <position position="174"/>
    </location>
    <ligand>
        <name>dihydroxyacetone phosphate</name>
        <dbReference type="ChEBI" id="CHEBI:57642"/>
    </ligand>
</feature>
<dbReference type="InterPro" id="IPR000771">
    <property type="entry name" value="FBA_II"/>
</dbReference>
<proteinExistence type="predicted"/>
<reference evidence="4" key="1">
    <citation type="submission" date="2019-11" db="EMBL/GenBank/DDBJ databases">
        <authorList>
            <person name="Feng L."/>
        </authorList>
    </citation>
    <scope>NUCLEOTIDE SEQUENCE</scope>
    <source>
        <strain evidence="4">AcaccaeLFYP115</strain>
    </source>
</reference>
<protein>
    <submittedName>
        <fullName evidence="4">Putative fructose-bisphosphate aldolase</fullName>
        <ecNumber evidence="4">4.1.2.13</ecNumber>
    </submittedName>
</protein>
<dbReference type="PANTHER" id="PTHR30304:SF0">
    <property type="entry name" value="D-TAGATOSE-1,6-BISPHOSPHATE ALDOLASE SUBUNIT GATY-RELATED"/>
    <property type="match status" value="1"/>
</dbReference>
<organism evidence="4">
    <name type="scientific">Anaerostipes caccae</name>
    <dbReference type="NCBI Taxonomy" id="105841"/>
    <lineage>
        <taxon>Bacteria</taxon>
        <taxon>Bacillati</taxon>
        <taxon>Bacillota</taxon>
        <taxon>Clostridia</taxon>
        <taxon>Lachnospirales</taxon>
        <taxon>Lachnospiraceae</taxon>
        <taxon>Anaerostipes</taxon>
    </lineage>
</organism>
<evidence type="ECO:0000256" key="1">
    <source>
        <dbReference type="PIRSR" id="PIRSR001359-1"/>
    </source>
</evidence>
<keyword evidence="4" id="KW-0456">Lyase</keyword>
<feature type="active site" description="Proton donor" evidence="1">
    <location>
        <position position="77"/>
    </location>
</feature>
<dbReference type="InterPro" id="IPR013785">
    <property type="entry name" value="Aldolase_TIM"/>
</dbReference>
<dbReference type="CDD" id="cd00947">
    <property type="entry name" value="TBP_aldolase_IIB"/>
    <property type="match status" value="1"/>
</dbReference>
<evidence type="ECO:0000256" key="3">
    <source>
        <dbReference type="PIRSR" id="PIRSR001359-3"/>
    </source>
</evidence>
<keyword evidence="3" id="KW-0479">Metal-binding</keyword>
<dbReference type="EMBL" id="CACRSQ010000010">
    <property type="protein sequence ID" value="VYT40100.1"/>
    <property type="molecule type" value="Genomic_DNA"/>
</dbReference>
<comment type="cofactor">
    <cofactor evidence="3">
        <name>Zn(2+)</name>
        <dbReference type="ChEBI" id="CHEBI:29105"/>
    </cofactor>
    <text evidence="3">Binds 2 Zn(2+) ions per subunit. One is catalytic and the other provides a structural contribution.</text>
</comment>
<feature type="binding site" evidence="3">
    <location>
        <position position="78"/>
    </location>
    <ligand>
        <name>Zn(2+)</name>
        <dbReference type="ChEBI" id="CHEBI:29105"/>
        <label>1</label>
        <note>catalytic</note>
    </ligand>
</feature>
<evidence type="ECO:0000313" key="4">
    <source>
        <dbReference type="EMBL" id="VYT40100.1"/>
    </source>
</evidence>
<evidence type="ECO:0000256" key="2">
    <source>
        <dbReference type="PIRSR" id="PIRSR001359-2"/>
    </source>
</evidence>
<accession>A0A6N2WCW3</accession>
<dbReference type="SUPFAM" id="SSF51569">
    <property type="entry name" value="Aldolase"/>
    <property type="match status" value="1"/>
</dbReference>
<feature type="binding site" evidence="3">
    <location>
        <position position="99"/>
    </location>
    <ligand>
        <name>Zn(2+)</name>
        <dbReference type="ChEBI" id="CHEBI:29105"/>
        <label>2</label>
    </ligand>
</feature>
<feature type="binding site" evidence="3">
    <location>
        <position position="173"/>
    </location>
    <ligand>
        <name>Zn(2+)</name>
        <dbReference type="ChEBI" id="CHEBI:29105"/>
        <label>1</label>
        <note>catalytic</note>
    </ligand>
</feature>